<reference evidence="10 11" key="1">
    <citation type="submission" date="2016-11" db="EMBL/GenBank/DDBJ databases">
        <title>Study of marine rhodopsin-containing bacteria.</title>
        <authorList>
            <person name="Yoshizawa S."/>
            <person name="Kumagai Y."/>
            <person name="Kogure K."/>
        </authorList>
    </citation>
    <scope>NUCLEOTIDE SEQUENCE [LARGE SCALE GENOMIC DNA]</scope>
    <source>
        <strain evidence="10 11">SG-29</strain>
    </source>
</reference>
<name>A0A259TWU7_9BACT</name>
<dbReference type="GO" id="GO:0005524">
    <property type="term" value="F:ATP binding"/>
    <property type="evidence" value="ECO:0007669"/>
    <property type="project" value="UniProtKB-KW"/>
</dbReference>
<dbReference type="Gene3D" id="3.40.50.300">
    <property type="entry name" value="P-loop containing nucleotide triphosphate hydrolases"/>
    <property type="match status" value="1"/>
</dbReference>
<protein>
    <recommendedName>
        <fullName evidence="3 9">Gluconokinase</fullName>
        <ecNumber evidence="3 9">2.7.1.12</ecNumber>
    </recommendedName>
</protein>
<dbReference type="RefSeq" id="WP_094546250.1">
    <property type="nucleotide sequence ID" value="NZ_MQWB01000001.1"/>
</dbReference>
<comment type="caution">
    <text evidence="10">The sequence shown here is derived from an EMBL/GenBank/DDBJ whole genome shotgun (WGS) entry which is preliminary data.</text>
</comment>
<evidence type="ECO:0000256" key="4">
    <source>
        <dbReference type="ARBA" id="ARBA00022679"/>
    </source>
</evidence>
<evidence type="ECO:0000256" key="5">
    <source>
        <dbReference type="ARBA" id="ARBA00022741"/>
    </source>
</evidence>
<organism evidence="10 11">
    <name type="scientific">Rubricoccus marinus</name>
    <dbReference type="NCBI Taxonomy" id="716817"/>
    <lineage>
        <taxon>Bacteria</taxon>
        <taxon>Pseudomonadati</taxon>
        <taxon>Rhodothermota</taxon>
        <taxon>Rhodothermia</taxon>
        <taxon>Rhodothermales</taxon>
        <taxon>Rubricoccaceae</taxon>
        <taxon>Rubricoccus</taxon>
    </lineage>
</organism>
<evidence type="ECO:0000256" key="8">
    <source>
        <dbReference type="ARBA" id="ARBA00048090"/>
    </source>
</evidence>
<keyword evidence="5 9" id="KW-0547">Nucleotide-binding</keyword>
<dbReference type="SUPFAM" id="SSF52540">
    <property type="entry name" value="P-loop containing nucleoside triphosphate hydrolases"/>
    <property type="match status" value="1"/>
</dbReference>
<evidence type="ECO:0000256" key="7">
    <source>
        <dbReference type="ARBA" id="ARBA00022840"/>
    </source>
</evidence>
<evidence type="ECO:0000256" key="1">
    <source>
        <dbReference type="ARBA" id="ARBA00004761"/>
    </source>
</evidence>
<gene>
    <name evidence="10" type="ORF">BSZ36_04005</name>
</gene>
<dbReference type="CDD" id="cd02021">
    <property type="entry name" value="GntK"/>
    <property type="match status" value="1"/>
</dbReference>
<comment type="pathway">
    <text evidence="1">Carbohydrate acid metabolism.</text>
</comment>
<dbReference type="OrthoDB" id="9813917at2"/>
<dbReference type="AlphaFoldDB" id="A0A259TWU7"/>
<dbReference type="Proteomes" id="UP000216446">
    <property type="component" value="Unassembled WGS sequence"/>
</dbReference>
<proteinExistence type="inferred from homology"/>
<dbReference type="GO" id="GO:0005975">
    <property type="term" value="P:carbohydrate metabolic process"/>
    <property type="evidence" value="ECO:0007669"/>
    <property type="project" value="InterPro"/>
</dbReference>
<evidence type="ECO:0000256" key="2">
    <source>
        <dbReference type="ARBA" id="ARBA00008420"/>
    </source>
</evidence>
<keyword evidence="6 9" id="KW-0418">Kinase</keyword>
<dbReference type="InParanoid" id="A0A259TWU7"/>
<dbReference type="InterPro" id="IPR006001">
    <property type="entry name" value="Therm_gnt_kin"/>
</dbReference>
<accession>A0A259TWU7</accession>
<comment type="catalytic activity">
    <reaction evidence="8 9">
        <text>D-gluconate + ATP = 6-phospho-D-gluconate + ADP + H(+)</text>
        <dbReference type="Rhea" id="RHEA:19433"/>
        <dbReference type="ChEBI" id="CHEBI:15378"/>
        <dbReference type="ChEBI" id="CHEBI:18391"/>
        <dbReference type="ChEBI" id="CHEBI:30616"/>
        <dbReference type="ChEBI" id="CHEBI:58759"/>
        <dbReference type="ChEBI" id="CHEBI:456216"/>
        <dbReference type="EC" id="2.7.1.12"/>
    </reaction>
</comment>
<dbReference type="GO" id="GO:0005737">
    <property type="term" value="C:cytoplasm"/>
    <property type="evidence" value="ECO:0007669"/>
    <property type="project" value="TreeGrafter"/>
</dbReference>
<evidence type="ECO:0000256" key="9">
    <source>
        <dbReference type="RuleBase" id="RU363066"/>
    </source>
</evidence>
<evidence type="ECO:0000313" key="10">
    <source>
        <dbReference type="EMBL" id="OZC02223.1"/>
    </source>
</evidence>
<evidence type="ECO:0000313" key="11">
    <source>
        <dbReference type="Proteomes" id="UP000216446"/>
    </source>
</evidence>
<dbReference type="PANTHER" id="PTHR43442">
    <property type="entry name" value="GLUCONOKINASE-RELATED"/>
    <property type="match status" value="1"/>
</dbReference>
<dbReference type="EC" id="2.7.1.12" evidence="3 9"/>
<dbReference type="EMBL" id="MQWB01000001">
    <property type="protein sequence ID" value="OZC02223.1"/>
    <property type="molecule type" value="Genomic_DNA"/>
</dbReference>
<keyword evidence="7 9" id="KW-0067">ATP-binding</keyword>
<evidence type="ECO:0000256" key="6">
    <source>
        <dbReference type="ARBA" id="ARBA00022777"/>
    </source>
</evidence>
<keyword evidence="11" id="KW-1185">Reference proteome</keyword>
<dbReference type="GO" id="GO:0046316">
    <property type="term" value="F:gluconokinase activity"/>
    <property type="evidence" value="ECO:0007669"/>
    <property type="project" value="UniProtKB-EC"/>
</dbReference>
<dbReference type="InterPro" id="IPR027417">
    <property type="entry name" value="P-loop_NTPase"/>
</dbReference>
<sequence length="180" mass="18829">MQKSTAPSGSPARSVRGNPRVIVVAGPSGSGKTTLGRALAAHLGWAFEDADDYHAPEAVAKMGAGKGLTDADRAPWLDRLAALIQERATLGPPTVLSCSALTRAYRERLTRAASGVALVWLAVPEHLLRQRLTSRPGHFAGAALLPSQLATVEPLASEEGLALDGSRPLTALVREVAAWV</sequence>
<dbReference type="NCBIfam" id="TIGR01313">
    <property type="entry name" value="therm_gnt_kin"/>
    <property type="match status" value="1"/>
</dbReference>
<dbReference type="Pfam" id="PF13671">
    <property type="entry name" value="AAA_33"/>
    <property type="match status" value="1"/>
</dbReference>
<keyword evidence="4 9" id="KW-0808">Transferase</keyword>
<evidence type="ECO:0000256" key="3">
    <source>
        <dbReference type="ARBA" id="ARBA00012054"/>
    </source>
</evidence>
<dbReference type="FunCoup" id="A0A259TWU7">
    <property type="interactions" value="295"/>
</dbReference>
<dbReference type="PANTHER" id="PTHR43442:SF3">
    <property type="entry name" value="GLUCONOKINASE-RELATED"/>
    <property type="match status" value="1"/>
</dbReference>
<comment type="similarity">
    <text evidence="2 9">Belongs to the gluconokinase GntK/GntV family.</text>
</comment>